<feature type="chain" id="PRO_5046033620" evidence="4">
    <location>
        <begin position="25"/>
        <end position="201"/>
    </location>
</feature>
<accession>A0ABS8RHS5</accession>
<reference evidence="5 6" key="1">
    <citation type="journal article" date="2021" name="BMC Genomics">
        <title>Datura genome reveals duplications of psychoactive alkaloid biosynthetic genes and high mutation rate following tissue culture.</title>
        <authorList>
            <person name="Rajewski A."/>
            <person name="Carter-House D."/>
            <person name="Stajich J."/>
            <person name="Litt A."/>
        </authorList>
    </citation>
    <scope>NUCLEOTIDE SEQUENCE [LARGE SCALE GENOMIC DNA]</scope>
    <source>
        <strain evidence="5">AR-01</strain>
    </source>
</reference>
<comment type="caution">
    <text evidence="5">The sequence shown here is derived from an EMBL/GenBank/DDBJ whole genome shotgun (WGS) entry which is preliminary data.</text>
</comment>
<evidence type="ECO:0000256" key="1">
    <source>
        <dbReference type="ARBA" id="ARBA00022574"/>
    </source>
</evidence>
<evidence type="ECO:0000313" key="6">
    <source>
        <dbReference type="Proteomes" id="UP000823775"/>
    </source>
</evidence>
<keyword evidence="1" id="KW-0853">WD repeat</keyword>
<dbReference type="Gene3D" id="2.130.10.10">
    <property type="entry name" value="YVTN repeat-like/Quinoprotein amine dehydrogenase"/>
    <property type="match status" value="1"/>
</dbReference>
<evidence type="ECO:0000256" key="3">
    <source>
        <dbReference type="ARBA" id="ARBA00025740"/>
    </source>
</evidence>
<dbReference type="SUPFAM" id="SSF50978">
    <property type="entry name" value="WD40 repeat-like"/>
    <property type="match status" value="1"/>
</dbReference>
<comment type="similarity">
    <text evidence="3">Belongs to the WD repeat PROPPIN family.</text>
</comment>
<dbReference type="InterPro" id="IPR036322">
    <property type="entry name" value="WD40_repeat_dom_sf"/>
</dbReference>
<keyword evidence="4" id="KW-0732">Signal</keyword>
<protein>
    <submittedName>
        <fullName evidence="5">Uncharacterized protein</fullName>
    </submittedName>
</protein>
<gene>
    <name evidence="5" type="ORF">HAX54_005972</name>
</gene>
<name>A0ABS8RHS5_DATST</name>
<dbReference type="InterPro" id="IPR048720">
    <property type="entry name" value="PROPPIN"/>
</dbReference>
<keyword evidence="2" id="KW-0677">Repeat</keyword>
<feature type="signal peptide" evidence="4">
    <location>
        <begin position="1"/>
        <end position="24"/>
    </location>
</feature>
<sequence length="201" mass="22005">MVAVSPLALIAALVSIAVTLSVRCFNDTLIMEVCALRRDCVIVILEQKIFVYNFADVKLVHQIETISNQKGLCEISQTAVSPVLVCPGLQNVMRELTGNSKYKSTLIRIFSTQDGTLLQEVRRGADRAEIHSVSFSPTAQWLAVSSSKGTVVFSSLKVNLRVPGNSEYIVTFGHEKNTLLILGLDGSFIRCKFDPASSAKR</sequence>
<dbReference type="Proteomes" id="UP000823775">
    <property type="component" value="Unassembled WGS sequence"/>
</dbReference>
<keyword evidence="6" id="KW-1185">Reference proteome</keyword>
<organism evidence="5 6">
    <name type="scientific">Datura stramonium</name>
    <name type="common">Jimsonweed</name>
    <name type="synonym">Common thornapple</name>
    <dbReference type="NCBI Taxonomy" id="4076"/>
    <lineage>
        <taxon>Eukaryota</taxon>
        <taxon>Viridiplantae</taxon>
        <taxon>Streptophyta</taxon>
        <taxon>Embryophyta</taxon>
        <taxon>Tracheophyta</taxon>
        <taxon>Spermatophyta</taxon>
        <taxon>Magnoliopsida</taxon>
        <taxon>eudicotyledons</taxon>
        <taxon>Gunneridae</taxon>
        <taxon>Pentapetalae</taxon>
        <taxon>asterids</taxon>
        <taxon>lamiids</taxon>
        <taxon>Solanales</taxon>
        <taxon>Solanaceae</taxon>
        <taxon>Solanoideae</taxon>
        <taxon>Datureae</taxon>
        <taxon>Datura</taxon>
    </lineage>
</organism>
<dbReference type="InterPro" id="IPR015943">
    <property type="entry name" value="WD40/YVTN_repeat-like_dom_sf"/>
</dbReference>
<evidence type="ECO:0000256" key="4">
    <source>
        <dbReference type="SAM" id="SignalP"/>
    </source>
</evidence>
<dbReference type="EMBL" id="JACEIK010000013">
    <property type="protein sequence ID" value="MCD7446365.1"/>
    <property type="molecule type" value="Genomic_DNA"/>
</dbReference>
<evidence type="ECO:0000313" key="5">
    <source>
        <dbReference type="EMBL" id="MCD7446365.1"/>
    </source>
</evidence>
<evidence type="ECO:0000256" key="2">
    <source>
        <dbReference type="ARBA" id="ARBA00022737"/>
    </source>
</evidence>
<dbReference type="PANTHER" id="PTHR11227">
    <property type="entry name" value="WD-REPEAT PROTEIN INTERACTING WITH PHOSPHOINOSIDES WIPI -RELATED"/>
    <property type="match status" value="1"/>
</dbReference>
<proteinExistence type="inferred from homology"/>